<evidence type="ECO:0000313" key="1">
    <source>
        <dbReference type="EMBL" id="GAF68065.1"/>
    </source>
</evidence>
<organism evidence="1">
    <name type="scientific">marine sediment metagenome</name>
    <dbReference type="NCBI Taxonomy" id="412755"/>
    <lineage>
        <taxon>unclassified sequences</taxon>
        <taxon>metagenomes</taxon>
        <taxon>ecological metagenomes</taxon>
    </lineage>
</organism>
<name>X0SW97_9ZZZZ</name>
<evidence type="ECO:0008006" key="2">
    <source>
        <dbReference type="Google" id="ProtNLM"/>
    </source>
</evidence>
<gene>
    <name evidence="1" type="ORF">S01H1_09888</name>
</gene>
<dbReference type="EMBL" id="BARS01005051">
    <property type="protein sequence ID" value="GAF68065.1"/>
    <property type="molecule type" value="Genomic_DNA"/>
</dbReference>
<reference evidence="1" key="1">
    <citation type="journal article" date="2014" name="Front. Microbiol.">
        <title>High frequency of phylogenetically diverse reductive dehalogenase-homologous genes in deep subseafloor sedimentary metagenomes.</title>
        <authorList>
            <person name="Kawai M."/>
            <person name="Futagami T."/>
            <person name="Toyoda A."/>
            <person name="Takaki Y."/>
            <person name="Nishi S."/>
            <person name="Hori S."/>
            <person name="Arai W."/>
            <person name="Tsubouchi T."/>
            <person name="Morono Y."/>
            <person name="Uchiyama I."/>
            <person name="Ito T."/>
            <person name="Fujiyama A."/>
            <person name="Inagaki F."/>
            <person name="Takami H."/>
        </authorList>
    </citation>
    <scope>NUCLEOTIDE SEQUENCE</scope>
    <source>
        <strain evidence="1">Expedition CK06-06</strain>
    </source>
</reference>
<accession>X0SW97</accession>
<protein>
    <recommendedName>
        <fullName evidence="2">DUF1508 domain-containing protein</fullName>
    </recommendedName>
</protein>
<comment type="caution">
    <text evidence="1">The sequence shown here is derived from an EMBL/GenBank/DDBJ whole genome shotgun (WGS) entry which is preliminary data.</text>
</comment>
<dbReference type="AlphaFoldDB" id="X0SW97"/>
<proteinExistence type="predicted"/>
<sequence length="56" mass="6562">MASTNWVYIQSEPNLWTVGFYSPDGKWHPDYDWPTKDEAAERVHYLNGGSEKKEDD</sequence>